<evidence type="ECO:0008006" key="5">
    <source>
        <dbReference type="Google" id="ProtNLM"/>
    </source>
</evidence>
<dbReference type="PROSITE" id="PS51257">
    <property type="entry name" value="PROKAR_LIPOPROTEIN"/>
    <property type="match status" value="1"/>
</dbReference>
<protein>
    <recommendedName>
        <fullName evidence="5">Lipoprotein</fullName>
    </recommendedName>
</protein>
<reference evidence="1" key="4">
    <citation type="submission" date="2024-05" db="EMBL/GenBank/DDBJ databases">
        <authorList>
            <person name="Sun Q."/>
            <person name="Sedlacek I."/>
        </authorList>
    </citation>
    <scope>NUCLEOTIDE SEQUENCE</scope>
    <source>
        <strain evidence="1">CCM 8490</strain>
    </source>
</reference>
<evidence type="ECO:0000313" key="3">
    <source>
        <dbReference type="Proteomes" id="UP000285906"/>
    </source>
</evidence>
<proteinExistence type="predicted"/>
<evidence type="ECO:0000313" key="2">
    <source>
        <dbReference type="EMBL" id="RKE87185.1"/>
    </source>
</evidence>
<evidence type="ECO:0000313" key="4">
    <source>
        <dbReference type="Proteomes" id="UP000658202"/>
    </source>
</evidence>
<dbReference type="EMBL" id="RAQH01000005">
    <property type="protein sequence ID" value="RKE87185.1"/>
    <property type="molecule type" value="Genomic_DNA"/>
</dbReference>
<dbReference type="Proteomes" id="UP000285906">
    <property type="component" value="Unassembled WGS sequence"/>
</dbReference>
<accession>A0A420D907</accession>
<comment type="caution">
    <text evidence="2">The sequence shown here is derived from an EMBL/GenBank/DDBJ whole genome shotgun (WGS) entry which is preliminary data.</text>
</comment>
<name>A0A420D907_9FLAO</name>
<sequence>MKSKFFIIISLFFLVSCQQRDAVDFKTKVLAQEKSAFNIVLAKDGSGSRKLEYLIKDNYEAALKMVAAQEKEFDQMINDIKVIPENDIREASVLKRSAVAYYSALKNLHLYERKEIEQRAIIQKLKNKNSEAEQKKLLDLAIQKKGLYAKVYQQEAILSAALKKFDNANGL</sequence>
<reference evidence="1" key="1">
    <citation type="journal article" date="2014" name="Int. J. Syst. Evol. Microbiol.">
        <title>Complete genome of a new Firmicutes species belonging to the dominant human colonic microbiota ('Ruminococcus bicirculans') reveals two chromosomes and a selective capacity to utilize plant glucans.</title>
        <authorList>
            <consortium name="NISC Comparative Sequencing Program"/>
            <person name="Wegmann U."/>
            <person name="Louis P."/>
            <person name="Goesmann A."/>
            <person name="Henrissat B."/>
            <person name="Duncan S.H."/>
            <person name="Flint H.J."/>
        </authorList>
    </citation>
    <scope>NUCLEOTIDE SEQUENCE</scope>
    <source>
        <strain evidence="1">CCM 8490</strain>
    </source>
</reference>
<organism evidence="2 3">
    <name type="scientific">Epilithonimonas arachidiradicis</name>
    <dbReference type="NCBI Taxonomy" id="1617282"/>
    <lineage>
        <taxon>Bacteria</taxon>
        <taxon>Pseudomonadati</taxon>
        <taxon>Bacteroidota</taxon>
        <taxon>Flavobacteriia</taxon>
        <taxon>Flavobacteriales</taxon>
        <taxon>Weeksellaceae</taxon>
        <taxon>Chryseobacterium group</taxon>
        <taxon>Epilithonimonas</taxon>
    </lineage>
</organism>
<dbReference type="RefSeq" id="WP_120213694.1">
    <property type="nucleotide sequence ID" value="NZ_BMCW01000004.1"/>
</dbReference>
<reference evidence="4" key="3">
    <citation type="journal article" date="2019" name="Int. J. Syst. Evol. Microbiol.">
        <title>The Global Catalogue of Microorganisms (GCM) 10K type strain sequencing project: providing services to taxonomists for standard genome sequencing and annotation.</title>
        <authorList>
            <consortium name="The Broad Institute Genomics Platform"/>
            <consortium name="The Broad Institute Genome Sequencing Center for Infectious Disease"/>
            <person name="Wu L."/>
            <person name="Ma J."/>
        </authorList>
    </citation>
    <scope>NUCLEOTIDE SEQUENCE [LARGE SCALE GENOMIC DNA]</scope>
    <source>
        <strain evidence="4">CCM 8490</strain>
    </source>
</reference>
<evidence type="ECO:0000313" key="1">
    <source>
        <dbReference type="EMBL" id="GGG58988.1"/>
    </source>
</evidence>
<dbReference type="Proteomes" id="UP000658202">
    <property type="component" value="Unassembled WGS sequence"/>
</dbReference>
<keyword evidence="4" id="KW-1185">Reference proteome</keyword>
<dbReference type="AlphaFoldDB" id="A0A420D907"/>
<dbReference type="OrthoDB" id="762784at2"/>
<dbReference type="EMBL" id="BMCW01000004">
    <property type="protein sequence ID" value="GGG58988.1"/>
    <property type="molecule type" value="Genomic_DNA"/>
</dbReference>
<gene>
    <name evidence="2" type="ORF">BXY58_2061</name>
    <name evidence="1" type="ORF">GCM10007332_20790</name>
</gene>
<reference evidence="2 3" key="2">
    <citation type="submission" date="2018-09" db="EMBL/GenBank/DDBJ databases">
        <title>Genomic Encyclopedia of Archaeal and Bacterial Type Strains, Phase II (KMG-II): from individual species to whole genera.</title>
        <authorList>
            <person name="Goeker M."/>
        </authorList>
    </citation>
    <scope>NUCLEOTIDE SEQUENCE [LARGE SCALE GENOMIC DNA]</scope>
    <source>
        <strain evidence="2 3">DSM 27620</strain>
    </source>
</reference>